<sequence length="336" mass="38293">MNDVTGHDTPGIRILLTTLASVCLLISLTTLLLAVWLGYKRRELSHMTIFRVICALQLLKLLDNIFSLISIYINPISNAGCRIFVFLSLILAMSPFALSVFCILYFQVILLHNIPLTTRWPRVTMIIGTLVISLVPEMFTLFIPPHMVGMQTYCDYNKTPGKKLFIFQWLVFYIWIILASIIGIYSILTLLGATIKRSHEVQSGMSTGMTFQTSDCSDCSSVRSFSMLVSDVVKDSRRNRRQSSNSVVAHTMRSIVWFSIAPIVCLGFNTVYSIVWYHLGKRENSIFIIDQCLQYLAVPLIAMTFYSSPPVKRAYRQYRIDKRAFDKDHCPAKQRG</sequence>
<protein>
    <submittedName>
        <fullName evidence="1">Uncharacterized protein</fullName>
    </submittedName>
</protein>
<comment type="caution">
    <text evidence="1">The sequence shown here is derived from an EMBL/GenBank/DDBJ whole genome shotgun (WGS) entry which is preliminary data.</text>
</comment>
<evidence type="ECO:0000313" key="2">
    <source>
        <dbReference type="Proteomes" id="UP001150581"/>
    </source>
</evidence>
<gene>
    <name evidence="1" type="ORF">LPJ66_010350</name>
</gene>
<dbReference type="Proteomes" id="UP001150581">
    <property type="component" value="Unassembled WGS sequence"/>
</dbReference>
<reference evidence="1" key="1">
    <citation type="submission" date="2022-07" db="EMBL/GenBank/DDBJ databases">
        <title>Phylogenomic reconstructions and comparative analyses of Kickxellomycotina fungi.</title>
        <authorList>
            <person name="Reynolds N.K."/>
            <person name="Stajich J.E."/>
            <person name="Barry K."/>
            <person name="Grigoriev I.V."/>
            <person name="Crous P."/>
            <person name="Smith M.E."/>
        </authorList>
    </citation>
    <scope>NUCLEOTIDE SEQUENCE</scope>
    <source>
        <strain evidence="1">Benny 63K</strain>
    </source>
</reference>
<proteinExistence type="predicted"/>
<accession>A0ACC1I0R1</accession>
<dbReference type="EMBL" id="JANBPG010002676">
    <property type="protein sequence ID" value="KAJ1884978.1"/>
    <property type="molecule type" value="Genomic_DNA"/>
</dbReference>
<keyword evidence="2" id="KW-1185">Reference proteome</keyword>
<name>A0ACC1I0R1_9FUNG</name>
<evidence type="ECO:0000313" key="1">
    <source>
        <dbReference type="EMBL" id="KAJ1884978.1"/>
    </source>
</evidence>
<organism evidence="1 2">
    <name type="scientific">Kickxella alabastrina</name>
    <dbReference type="NCBI Taxonomy" id="61397"/>
    <lineage>
        <taxon>Eukaryota</taxon>
        <taxon>Fungi</taxon>
        <taxon>Fungi incertae sedis</taxon>
        <taxon>Zoopagomycota</taxon>
        <taxon>Kickxellomycotina</taxon>
        <taxon>Kickxellomycetes</taxon>
        <taxon>Kickxellales</taxon>
        <taxon>Kickxellaceae</taxon>
        <taxon>Kickxella</taxon>
    </lineage>
</organism>